<proteinExistence type="predicted"/>
<dbReference type="Pfam" id="PF09912">
    <property type="entry name" value="DUF2141"/>
    <property type="match status" value="1"/>
</dbReference>
<accession>A0ABV8EIP4</accession>
<evidence type="ECO:0000313" key="1">
    <source>
        <dbReference type="EMBL" id="MFC3974947.1"/>
    </source>
</evidence>
<dbReference type="Proteomes" id="UP001595766">
    <property type="component" value="Unassembled WGS sequence"/>
</dbReference>
<protein>
    <submittedName>
        <fullName evidence="1">DUF2141 domain-containing protein</fullName>
    </submittedName>
</protein>
<keyword evidence="2" id="KW-1185">Reference proteome</keyword>
<gene>
    <name evidence="1" type="ORF">ACFOUP_01030</name>
</gene>
<dbReference type="EMBL" id="JBHSAV010000003">
    <property type="protein sequence ID" value="MFC3974947.1"/>
    <property type="molecule type" value="Genomic_DNA"/>
</dbReference>
<evidence type="ECO:0000313" key="2">
    <source>
        <dbReference type="Proteomes" id="UP001595766"/>
    </source>
</evidence>
<reference evidence="2" key="1">
    <citation type="journal article" date="2019" name="Int. J. Syst. Evol. Microbiol.">
        <title>The Global Catalogue of Microorganisms (GCM) 10K type strain sequencing project: providing services to taxonomists for standard genome sequencing and annotation.</title>
        <authorList>
            <consortium name="The Broad Institute Genomics Platform"/>
            <consortium name="The Broad Institute Genome Sequencing Center for Infectious Disease"/>
            <person name="Wu L."/>
            <person name="Ma J."/>
        </authorList>
    </citation>
    <scope>NUCLEOTIDE SEQUENCE [LARGE SCALE GENOMIC DNA]</scope>
    <source>
        <strain evidence="2">CECT 8551</strain>
    </source>
</reference>
<dbReference type="InterPro" id="IPR018673">
    <property type="entry name" value="DUF2141"/>
</dbReference>
<name>A0ABV8EIP4_9BACT</name>
<comment type="caution">
    <text evidence="1">The sequence shown here is derived from an EMBL/GenBank/DDBJ whole genome shotgun (WGS) entry which is preliminary data.</text>
</comment>
<sequence length="139" mass="15457">MWPQLILILFFSLIEAKPMNTLTLSVQQIKNDKGVIRVLLFDQASGWPDDYTKAKHQATLKIAQGQATHTFDNLPSGSYAIAVIHDSKNIGKLRTNMLGIPLDGYGFSNNVMGKFSPPSFEKACIKIQQGSNQHTIILR</sequence>
<dbReference type="RefSeq" id="WP_241294020.1">
    <property type="nucleotide sequence ID" value="NZ_JAKZGR010000006.1"/>
</dbReference>
<organism evidence="1 2">
    <name type="scientific">Belliella kenyensis</name>
    <dbReference type="NCBI Taxonomy" id="1472724"/>
    <lineage>
        <taxon>Bacteria</taxon>
        <taxon>Pseudomonadati</taxon>
        <taxon>Bacteroidota</taxon>
        <taxon>Cytophagia</taxon>
        <taxon>Cytophagales</taxon>
        <taxon>Cyclobacteriaceae</taxon>
        <taxon>Belliella</taxon>
    </lineage>
</organism>